<feature type="region of interest" description="Disordered" evidence="2">
    <location>
        <begin position="57"/>
        <end position="137"/>
    </location>
</feature>
<dbReference type="PANTHER" id="PTHR13011:SF0">
    <property type="entry name" value="GENERAL TRANSCRIPTION FACTOR IIF SUBUNIT 1"/>
    <property type="match status" value="1"/>
</dbReference>
<keyword evidence="1" id="KW-0539">Nucleus</keyword>
<dbReference type="InterPro" id="IPR036390">
    <property type="entry name" value="WH_DNA-bd_sf"/>
</dbReference>
<feature type="region of interest" description="Disordered" evidence="2">
    <location>
        <begin position="173"/>
        <end position="195"/>
    </location>
</feature>
<gene>
    <name evidence="3" type="ORF">MKW98_019858</name>
</gene>
<protein>
    <recommendedName>
        <fullName evidence="1">Transcription initiation factor IIF subunit alpha</fullName>
    </recommendedName>
</protein>
<comment type="subcellular location">
    <subcellularLocation>
        <location evidence="1">Nucleus</location>
    </subcellularLocation>
</comment>
<feature type="compositionally biased region" description="Basic and acidic residues" evidence="2">
    <location>
        <begin position="125"/>
        <end position="137"/>
    </location>
</feature>
<dbReference type="GO" id="GO:0016251">
    <property type="term" value="F:RNA polymerase II general transcription initiation factor activity"/>
    <property type="evidence" value="ECO:0007669"/>
    <property type="project" value="TreeGrafter"/>
</dbReference>
<dbReference type="GO" id="GO:0003677">
    <property type="term" value="F:DNA binding"/>
    <property type="evidence" value="ECO:0007669"/>
    <property type="project" value="UniProtKB-KW"/>
</dbReference>
<comment type="caution">
    <text evidence="3">The sequence shown here is derived from an EMBL/GenBank/DDBJ whole genome shotgun (WGS) entry which is preliminary data.</text>
</comment>
<accession>A0AAD4S1A1</accession>
<feature type="region of interest" description="Disordered" evidence="2">
    <location>
        <begin position="256"/>
        <end position="279"/>
    </location>
</feature>
<dbReference type="GO" id="GO:0032968">
    <property type="term" value="P:positive regulation of transcription elongation by RNA polymerase II"/>
    <property type="evidence" value="ECO:0007669"/>
    <property type="project" value="InterPro"/>
</dbReference>
<evidence type="ECO:0000313" key="4">
    <source>
        <dbReference type="Proteomes" id="UP001202328"/>
    </source>
</evidence>
<comment type="function">
    <text evidence="1">TFIIF is a general transcription initiation factor that binds to RNA polymerase II and helps to recruit it to the initiation complex in collaboration with TFIIB. It promotes transcription elongation.</text>
</comment>
<dbReference type="GO" id="GO:0001096">
    <property type="term" value="F:TFIIF-class transcription factor complex binding"/>
    <property type="evidence" value="ECO:0007669"/>
    <property type="project" value="TreeGrafter"/>
</dbReference>
<dbReference type="InterPro" id="IPR008851">
    <property type="entry name" value="TFIIF-alpha"/>
</dbReference>
<feature type="compositionally biased region" description="Low complexity" evidence="2">
    <location>
        <begin position="256"/>
        <end position="275"/>
    </location>
</feature>
<keyword evidence="1" id="KW-0238">DNA-binding</keyword>
<dbReference type="Proteomes" id="UP001202328">
    <property type="component" value="Unassembled WGS sequence"/>
</dbReference>
<feature type="compositionally biased region" description="Acidic residues" evidence="2">
    <location>
        <begin position="91"/>
        <end position="103"/>
    </location>
</feature>
<dbReference type="SUPFAM" id="SSF46785">
    <property type="entry name" value="Winged helix' DNA-binding domain"/>
    <property type="match status" value="2"/>
</dbReference>
<comment type="similarity">
    <text evidence="1">Belongs to the TFIIF alpha subunit family.</text>
</comment>
<dbReference type="Gene3D" id="1.10.10.10">
    <property type="entry name" value="Winged helix-like DNA-binding domain superfamily/Winged helix DNA-binding domain"/>
    <property type="match status" value="2"/>
</dbReference>
<feature type="compositionally biased region" description="Acidic residues" evidence="2">
    <location>
        <begin position="58"/>
        <end position="67"/>
    </location>
</feature>
<dbReference type="PANTHER" id="PTHR13011">
    <property type="entry name" value="TFIIF-ALPHA"/>
    <property type="match status" value="1"/>
</dbReference>
<dbReference type="Pfam" id="PF05793">
    <property type="entry name" value="TFIIF_alpha"/>
    <property type="match status" value="2"/>
</dbReference>
<name>A0AAD4S1A1_9MAGN</name>
<keyword evidence="1" id="KW-0804">Transcription</keyword>
<organism evidence="3 4">
    <name type="scientific">Papaver atlanticum</name>
    <dbReference type="NCBI Taxonomy" id="357466"/>
    <lineage>
        <taxon>Eukaryota</taxon>
        <taxon>Viridiplantae</taxon>
        <taxon>Streptophyta</taxon>
        <taxon>Embryophyta</taxon>
        <taxon>Tracheophyta</taxon>
        <taxon>Spermatophyta</taxon>
        <taxon>Magnoliopsida</taxon>
        <taxon>Ranunculales</taxon>
        <taxon>Papaveraceae</taxon>
        <taxon>Papaveroideae</taxon>
        <taxon>Papaver</taxon>
    </lineage>
</organism>
<dbReference type="EMBL" id="JAJJMB010015809">
    <property type="protein sequence ID" value="KAI3851859.1"/>
    <property type="molecule type" value="Genomic_DNA"/>
</dbReference>
<evidence type="ECO:0000256" key="1">
    <source>
        <dbReference type="RuleBase" id="RU366044"/>
    </source>
</evidence>
<dbReference type="GO" id="GO:0005674">
    <property type="term" value="C:transcription factor TFIIF complex"/>
    <property type="evidence" value="ECO:0007669"/>
    <property type="project" value="TreeGrafter"/>
</dbReference>
<sequence>MSFDLKLKPSCGGCGSTSDLYGSNCKHMTLCFNCGKRMTQKRAKCSDCGTQTNRLIRDDDEANEEEGGGLSKSGKELKKLLGRAAGMNDSNADDNDDEADDDMSMSQDTHTPKEELVGTPAKASDSPKRKASGDDAKVANSAPLKTVKMETGSSCFCFFFSSCGSALASKGNNAIPSSGSASSSAKAPADPCTGPVTEEEIRSVLLESAPLTKQGLMAEFRERLKSKEDKNAFAAILRRISKIQKFVVLRDNNAIPSSGSASSSAKAPADPSAGPLTEEEIRDVLLESAPLTIQGVVEKFKEKFKERLKSKEDKNAFAATLIQITKIRKLDGASYVVVRDK</sequence>
<evidence type="ECO:0000313" key="3">
    <source>
        <dbReference type="EMBL" id="KAI3851859.1"/>
    </source>
</evidence>
<keyword evidence="4" id="KW-1185">Reference proteome</keyword>
<evidence type="ECO:0000256" key="2">
    <source>
        <dbReference type="SAM" id="MobiDB-lite"/>
    </source>
</evidence>
<proteinExistence type="inferred from homology"/>
<reference evidence="3" key="1">
    <citation type="submission" date="2022-04" db="EMBL/GenBank/DDBJ databases">
        <title>A functionally conserved STORR gene fusion in Papaver species that diverged 16.8 million years ago.</title>
        <authorList>
            <person name="Catania T."/>
        </authorList>
    </citation>
    <scope>NUCLEOTIDE SEQUENCE</scope>
    <source>
        <strain evidence="3">S-188037</strain>
    </source>
</reference>
<keyword evidence="1" id="KW-0805">Transcription regulation</keyword>
<dbReference type="GO" id="GO:0006367">
    <property type="term" value="P:transcription initiation at RNA polymerase II promoter"/>
    <property type="evidence" value="ECO:0007669"/>
    <property type="project" value="InterPro"/>
</dbReference>
<dbReference type="InterPro" id="IPR036388">
    <property type="entry name" value="WH-like_DNA-bd_sf"/>
</dbReference>
<feature type="compositionally biased region" description="Low complexity" evidence="2">
    <location>
        <begin position="174"/>
        <end position="191"/>
    </location>
</feature>
<dbReference type="AlphaFoldDB" id="A0AAD4S1A1"/>